<dbReference type="AlphaFoldDB" id="A0A8J3DF12"/>
<dbReference type="Proteomes" id="UP000642829">
    <property type="component" value="Unassembled WGS sequence"/>
</dbReference>
<comment type="caution">
    <text evidence="2">The sequence shown here is derived from an EMBL/GenBank/DDBJ whole genome shotgun (WGS) entry which is preliminary data.</text>
</comment>
<evidence type="ECO:0000313" key="3">
    <source>
        <dbReference type="Proteomes" id="UP000642829"/>
    </source>
</evidence>
<name>A0A8J3DF12_9BACT</name>
<organism evidence="2 3">
    <name type="scientific">Cerasicoccus arenae</name>
    <dbReference type="NCBI Taxonomy" id="424488"/>
    <lineage>
        <taxon>Bacteria</taxon>
        <taxon>Pseudomonadati</taxon>
        <taxon>Verrucomicrobiota</taxon>
        <taxon>Opitutia</taxon>
        <taxon>Puniceicoccales</taxon>
        <taxon>Cerasicoccaceae</taxon>
        <taxon>Cerasicoccus</taxon>
    </lineage>
</organism>
<evidence type="ECO:0000256" key="1">
    <source>
        <dbReference type="SAM" id="MobiDB-lite"/>
    </source>
</evidence>
<gene>
    <name evidence="2" type="ORF">GCM10007047_05760</name>
</gene>
<sequence>MPAKKSTPKTTDKTTAPDKNGNGRQPDYYIYQSEELAPDKTRLIQLGAAWNHVNGNGLSIKLDALPIRKFDGQLVAFPARER</sequence>
<proteinExistence type="predicted"/>
<reference evidence="2" key="1">
    <citation type="journal article" date="2014" name="Int. J. Syst. Evol. Microbiol.">
        <title>Complete genome sequence of Corynebacterium casei LMG S-19264T (=DSM 44701T), isolated from a smear-ripened cheese.</title>
        <authorList>
            <consortium name="US DOE Joint Genome Institute (JGI-PGF)"/>
            <person name="Walter F."/>
            <person name="Albersmeier A."/>
            <person name="Kalinowski J."/>
            <person name="Ruckert C."/>
        </authorList>
    </citation>
    <scope>NUCLEOTIDE SEQUENCE</scope>
    <source>
        <strain evidence="2">KCTC 12870</strain>
    </source>
</reference>
<feature type="region of interest" description="Disordered" evidence="1">
    <location>
        <begin position="1"/>
        <end position="26"/>
    </location>
</feature>
<accession>A0A8J3DF12</accession>
<protein>
    <submittedName>
        <fullName evidence="2">Uncharacterized protein</fullName>
    </submittedName>
</protein>
<evidence type="ECO:0000313" key="2">
    <source>
        <dbReference type="EMBL" id="GHB93277.1"/>
    </source>
</evidence>
<keyword evidence="3" id="KW-1185">Reference proteome</keyword>
<dbReference type="RefSeq" id="WP_200163381.1">
    <property type="nucleotide sequence ID" value="NZ_BMXG01000003.1"/>
</dbReference>
<reference evidence="2" key="2">
    <citation type="submission" date="2020-09" db="EMBL/GenBank/DDBJ databases">
        <authorList>
            <person name="Sun Q."/>
            <person name="Kim S."/>
        </authorList>
    </citation>
    <scope>NUCLEOTIDE SEQUENCE</scope>
    <source>
        <strain evidence="2">KCTC 12870</strain>
    </source>
</reference>
<dbReference type="EMBL" id="BMXG01000003">
    <property type="protein sequence ID" value="GHB93277.1"/>
    <property type="molecule type" value="Genomic_DNA"/>
</dbReference>